<evidence type="ECO:0000259" key="2">
    <source>
        <dbReference type="PROSITE" id="PS51406"/>
    </source>
</evidence>
<name>A0A7M5XF51_9CNID</name>
<keyword evidence="4" id="KW-1185">Reference proteome</keyword>
<dbReference type="OrthoDB" id="6077367at2759"/>
<protein>
    <recommendedName>
        <fullName evidence="2">Fibrinogen C-terminal domain-containing protein</fullName>
    </recommendedName>
</protein>
<evidence type="ECO:0000313" key="4">
    <source>
        <dbReference type="Proteomes" id="UP000594262"/>
    </source>
</evidence>
<dbReference type="GeneID" id="136818453"/>
<dbReference type="Gene3D" id="3.90.215.10">
    <property type="entry name" value="Gamma Fibrinogen, chain A, domain 1"/>
    <property type="match status" value="1"/>
</dbReference>
<organism evidence="3 4">
    <name type="scientific">Clytia hemisphaerica</name>
    <dbReference type="NCBI Taxonomy" id="252671"/>
    <lineage>
        <taxon>Eukaryota</taxon>
        <taxon>Metazoa</taxon>
        <taxon>Cnidaria</taxon>
        <taxon>Hydrozoa</taxon>
        <taxon>Hydroidolina</taxon>
        <taxon>Leptothecata</taxon>
        <taxon>Obeliida</taxon>
        <taxon>Clytiidae</taxon>
        <taxon>Clytia</taxon>
    </lineage>
</organism>
<dbReference type="RefSeq" id="XP_066930897.1">
    <property type="nucleotide sequence ID" value="XM_067074796.1"/>
</dbReference>
<feature type="domain" description="Fibrinogen C-terminal" evidence="2">
    <location>
        <begin position="101"/>
        <end position="282"/>
    </location>
</feature>
<dbReference type="SMART" id="SM00186">
    <property type="entry name" value="FBG"/>
    <property type="match status" value="1"/>
</dbReference>
<evidence type="ECO:0000313" key="3">
    <source>
        <dbReference type="EnsemblMetazoa" id="CLYHEMP022304.1"/>
    </source>
</evidence>
<dbReference type="SUPFAM" id="SSF56496">
    <property type="entry name" value="Fibrinogen C-terminal domain-like"/>
    <property type="match status" value="1"/>
</dbReference>
<dbReference type="InterPro" id="IPR014716">
    <property type="entry name" value="Fibrinogen_a/b/g_C_1"/>
</dbReference>
<evidence type="ECO:0000256" key="1">
    <source>
        <dbReference type="SAM" id="SignalP"/>
    </source>
</evidence>
<reference evidence="3" key="1">
    <citation type="submission" date="2021-01" db="UniProtKB">
        <authorList>
            <consortium name="EnsemblMetazoa"/>
        </authorList>
    </citation>
    <scope>IDENTIFICATION</scope>
</reference>
<dbReference type="AlphaFoldDB" id="A0A7M5XF51"/>
<sequence>MNVKNLIRISLILFWFETQIMIIASKRFEIVGRNKIPNKTPYSTVDVKFEQHCFSKCHHMTKCLSFLINRTSNAMPIRCHFYDSISTNLTDIQITTADTKLFTTADIQDCQDLYNSGYKDSGVYYINFLGKGQRDIRCDMEIEGGGWIVILYRMTGQHNWNVGWNQYKNGIGEMTSDFYLGNELIHQITDSGQYQMYFTTELRAVDSPPADPMYYGWYEHFHVADEADSYRLSIGGFKGGQTDLLTHLDGTQFTTIDRDRDTNNNKNCGNVKKGGFWWRACGGFQPTSIYLDTNSMRCMGLYTTAGRTCTKNFQIMIKKKI</sequence>
<feature type="signal peptide" evidence="1">
    <location>
        <begin position="1"/>
        <end position="25"/>
    </location>
</feature>
<dbReference type="InterPro" id="IPR002181">
    <property type="entry name" value="Fibrinogen_a/b/g_C_dom"/>
</dbReference>
<dbReference type="Proteomes" id="UP000594262">
    <property type="component" value="Unplaced"/>
</dbReference>
<dbReference type="EnsemblMetazoa" id="CLYHEMT022304.1">
    <property type="protein sequence ID" value="CLYHEMP022304.1"/>
    <property type="gene ID" value="CLYHEMG022304"/>
</dbReference>
<dbReference type="GO" id="GO:0005615">
    <property type="term" value="C:extracellular space"/>
    <property type="evidence" value="ECO:0007669"/>
    <property type="project" value="TreeGrafter"/>
</dbReference>
<accession>A0A7M5XF51</accession>
<dbReference type="Pfam" id="PF00147">
    <property type="entry name" value="Fibrinogen_C"/>
    <property type="match status" value="1"/>
</dbReference>
<dbReference type="NCBIfam" id="NF040941">
    <property type="entry name" value="GGGWT_bact"/>
    <property type="match status" value="1"/>
</dbReference>
<dbReference type="InterPro" id="IPR036056">
    <property type="entry name" value="Fibrinogen-like_C"/>
</dbReference>
<keyword evidence="1" id="KW-0732">Signal</keyword>
<dbReference type="InterPro" id="IPR050373">
    <property type="entry name" value="Fibrinogen_C-term_domain"/>
</dbReference>
<proteinExistence type="predicted"/>
<dbReference type="PROSITE" id="PS51406">
    <property type="entry name" value="FIBRINOGEN_C_2"/>
    <property type="match status" value="1"/>
</dbReference>
<feature type="chain" id="PRO_5029616305" description="Fibrinogen C-terminal domain-containing protein" evidence="1">
    <location>
        <begin position="26"/>
        <end position="321"/>
    </location>
</feature>
<dbReference type="PANTHER" id="PTHR19143">
    <property type="entry name" value="FIBRINOGEN/TENASCIN/ANGIOPOEITIN"/>
    <property type="match status" value="1"/>
</dbReference>